<sequence length="2616" mass="287352">MKKTLTKLFRQNLKALMLVMMTSFFAFSATGQYIQDAPDPGVTHYVGQDTTVNVDASGYNGGDTTLWLVYNWDGTLEENYVLGSVVTGSTKSDIDIDFAWPETGNVELTVVITVGSTFEDDLETLYASNYTYTGGAVDGGLSFYRAGARSYTSTSVDLDTDEPVYMSVYLGVASVGEDNYVRVRYSTDGGTNYSTLLNDSDSSNFYGGNGWVDFTLPEAAKSPATIIKISQVGSDTLGTNELSWEMFFDDGNVAEFNIGDAYDDIDGETGSNYFINSYTLEIDDLLNENVSVLEGSVYPGDELVLSGTLYGGTVSDYNYALVVDGVVISETPSDTDDGLGLVEFTFDAPVDMAYNENLWFEIVPYALADASYNAGFEFDADFVAELNEEEPDEEETVIVGGEDDGSDAYFYEAGERSATTQALNLAGLLDPKMGFQLARLNDEPSPAGTDIVFEYSTDDGATYTEIGSFVLNDLPFKDDYSETFYFYGTDNEEADFDFPSAVLVDGVIFRFRQESNIGDNEDSWYLNAFYMDSGDNRADEIDYDESYFSLNEPVISLSPLNISETVPYPMTELTLDWTIDAGEFPANTGAKLYLDGDIAGGYDILVGEVADVTLGTMDFTVPPLEAGDYEMYLMVNGVDYGTVYLPIYDLGISITGISYDPSVSIGGEEYAVIGSAITVEYDISGEPGEDAELTIAVWDYDEEEYVTIGMSSDFTGSITATLPTDINLDDDGESDPYVQIGVTAGIFSLGFDETVYDLYTQGSYLSNIYDNDGNNVFDSWSGTLYWYNPDDFVGSGERYAVSSILDTYRGGESGLQGGEITVTLRSLPSYNGSFTVSLEVSTDGEEWEWVDDVTFSGGNQNMDLEYLIEEEYFSETFQYRVIYDYCCYGSYSYGSKIYNVEFVRPEYLEVIGDESEFNFRRPLLTVADLEDKYIQIGEEVTINYNAQFFPEDVEFALKFQAQGNYIVLATSDTHGAGSFTVNIPYDLEETLDPPHVEWDNYSFKVDAFIPETPGGAYSDGSYIELEDEEDFIAVEGTDDTEPSFTFNQSGERSLLTRAIDLTVASNPTLTFYWDDAFDANSTKSLVPRLEASIDGGVTFTAVQVYELAEDEEQMFDDGLIYHSGTYDIEIPAELITEATHFRWSQPLNLGSGSNVWNIDDIEIEFDDANKYTGYDKDNKIEDIEIYFPDLDGYSFDQADPDVAIFNGSTFEFAFGPYLDKTEEEIEEEELTWDEFPEGTQFNFYIDVFDPTTDDDLMIASFTAGTTSGEVEIPYYVTNGNYDVYVDVYYEVGNEAETVLWFEENTWIGDFDVFNRAIQLQSDADQGTILYAGSTVTFSIEVENETSALNTDNLYANLIYNDDLLLMSQQGLGDITIDLPSFIGQSEAAIVVIEDKFEIQITEGGPLGEDLSELEDNELGSLNEDVSNFINTAYAVIDDGDFYSDHAGDYDVIQLIDAPNRKLTTRDFEAGELENTSLLIINTYFDVDGDDLFESQYMIFEYSIDGGATYTSLDTLKDYVNEELKYSVTDEMKSNDVRFRWRQSENEGLFVINDISFTYAKVLPFDYSDLTLDIKPQALIVTSVDQEETGSCFASDITINYEIRGRFGADNLLKAYYDGGGSHGYLEGYEFPATEGTGSVTVQVAAALIDADQFDGVQKNNSDFKFKLYADDDTFEDLGKDFESESVYSDEVEIVAPIEKGTSAGMYSGGNVSECDPEAFVYLYDPQMYFLYEVLNADTVFASLEYDDESGSTIELGDLTEAVDLSLRVTSRTSTGSVCNVHTFNSSIEINITPNDVLLRDRYTTSGTIEVTEGETKTICSGDDETVVLSLANYDADDSEVEWFRDNFDNPVEADGDDFDNFEVSGAYFARITEGECSYVTIAMNVTVLEKAETPEITVVSNDISCGDGTAVLSAPEGFAHYLWSNGEITQSITVDEADSYSVRVSNYPIVSTSDAYGCASSSSESVVIENNNFEQVYLSTFYYNEYSSSSYADNYIEDGETLTNCGDDVIYVFVEDDNNYYGGQISGILTLYKDGAVYDVKNGDVAGTNGYTNNNFEITESGEYYVEWSGVEVENACTSVSETFTMTINEAVEERPVITASGDISFCEGGSVTLSAPAGYPFYRWYNSGTVVGNGETLEVADDGSYRVRVSNVAFGNGCGSDYSEYTYVTVYETEDDLMLGYYNGGGNYEDGDEIEVCSSDNFTLWVNNESTSGATYTWYRDGVAIPNANSTSRVVKASGTFHAEVTYGVDDIELAAPCVYTTPSVVVNFNQKPAAVRIAEPTNVDFCAGEINLTLTADAGAAFYNWYHNGSPMFDEPSTSNTLLINDGGTYSVTVETGDIGCESARSNIITIDERAKANPNINVYTDGSDCATGDVTVYLSSTNSSTVYQLINRETGAEIGSPVVGSSGTNVYTTLSGLTEPVALLVEASYTDGSGCSDVSSSARGTATPNAVILELDGTEITAEVSSTGGYEVSWYRNGTLMRNATGNTINVVDAATYSVEVTFDDGCTITSSTVDVGAGAPAAGRSASNGRIVANTFPNPSADFVNVEVPGEHFGVYQVQIMTLSGQVVISGEFTKDQESYVERIDISDLENGIYNMMVVKGKQVENIRIVKK</sequence>
<dbReference type="Proteomes" id="UP001610063">
    <property type="component" value="Unassembled WGS sequence"/>
</dbReference>
<dbReference type="SUPFAM" id="SSF48726">
    <property type="entry name" value="Immunoglobulin"/>
    <property type="match status" value="1"/>
</dbReference>
<evidence type="ECO:0000256" key="2">
    <source>
        <dbReference type="ARBA" id="ARBA00022473"/>
    </source>
</evidence>
<evidence type="ECO:0000256" key="12">
    <source>
        <dbReference type="SAM" id="SignalP"/>
    </source>
</evidence>
<dbReference type="Gene3D" id="2.60.120.260">
    <property type="entry name" value="Galactose-binding domain-like"/>
    <property type="match status" value="4"/>
</dbReference>
<feature type="signal peptide" evidence="12">
    <location>
        <begin position="1"/>
        <end position="28"/>
    </location>
</feature>
<evidence type="ECO:0000256" key="5">
    <source>
        <dbReference type="ARBA" id="ARBA00022670"/>
    </source>
</evidence>
<dbReference type="NCBIfam" id="TIGR04183">
    <property type="entry name" value="Por_Secre_tail"/>
    <property type="match status" value="1"/>
</dbReference>
<proteinExistence type="predicted"/>
<dbReference type="RefSeq" id="WP_395418969.1">
    <property type="nucleotide sequence ID" value="NZ_JBIPKE010000020.1"/>
</dbReference>
<dbReference type="PANTHER" id="PTHR11841:SF1">
    <property type="entry name" value="REELIN"/>
    <property type="match status" value="1"/>
</dbReference>
<organism evidence="14 15">
    <name type="scientific">Marinoscillum luteum</name>
    <dbReference type="NCBI Taxonomy" id="861051"/>
    <lineage>
        <taxon>Bacteria</taxon>
        <taxon>Pseudomonadati</taxon>
        <taxon>Bacteroidota</taxon>
        <taxon>Cytophagia</taxon>
        <taxon>Cytophagales</taxon>
        <taxon>Reichenbachiellaceae</taxon>
        <taxon>Marinoscillum</taxon>
    </lineage>
</organism>
<keyword evidence="10" id="KW-0106">Calcium</keyword>
<keyword evidence="3" id="KW-0964">Secreted</keyword>
<accession>A0ABW7ND65</accession>
<dbReference type="Pfam" id="PF21471">
    <property type="entry name" value="Reelin_subrepeat-B"/>
    <property type="match status" value="2"/>
</dbReference>
<evidence type="ECO:0000256" key="11">
    <source>
        <dbReference type="ARBA" id="ARBA00022889"/>
    </source>
</evidence>
<evidence type="ECO:0000313" key="14">
    <source>
        <dbReference type="EMBL" id="MFH6985538.1"/>
    </source>
</evidence>
<keyword evidence="15" id="KW-1185">Reference proteome</keyword>
<keyword evidence="9" id="KW-0862">Zinc</keyword>
<evidence type="ECO:0000256" key="9">
    <source>
        <dbReference type="ARBA" id="ARBA00022833"/>
    </source>
</evidence>
<keyword evidence="4" id="KW-0272">Extracellular matrix</keyword>
<reference evidence="14 15" key="1">
    <citation type="journal article" date="2013" name="Int. J. Syst. Evol. Microbiol.">
        <title>Marinoscillum luteum sp. nov., isolated from marine sediment.</title>
        <authorList>
            <person name="Cha I.T."/>
            <person name="Park S.J."/>
            <person name="Kim S.J."/>
            <person name="Kim J.G."/>
            <person name="Jung M.Y."/>
            <person name="Shin K.S."/>
            <person name="Kwon K.K."/>
            <person name="Yang S.H."/>
            <person name="Seo Y.S."/>
            <person name="Rhee S.K."/>
        </authorList>
    </citation>
    <scope>NUCLEOTIDE SEQUENCE [LARGE SCALE GENOMIC DNA]</scope>
    <source>
        <strain evidence="14 15">KCTC 23939</strain>
    </source>
</reference>
<keyword evidence="6" id="KW-0479">Metal-binding</keyword>
<evidence type="ECO:0000256" key="6">
    <source>
        <dbReference type="ARBA" id="ARBA00022723"/>
    </source>
</evidence>
<keyword evidence="5" id="KW-0645">Protease</keyword>
<dbReference type="InterPro" id="IPR034968">
    <property type="entry name" value="Reelin"/>
</dbReference>
<keyword evidence="11" id="KW-0130">Cell adhesion</keyword>
<evidence type="ECO:0000256" key="10">
    <source>
        <dbReference type="ARBA" id="ARBA00022837"/>
    </source>
</evidence>
<dbReference type="InterPro" id="IPR036179">
    <property type="entry name" value="Ig-like_dom_sf"/>
</dbReference>
<dbReference type="InterPro" id="IPR013783">
    <property type="entry name" value="Ig-like_fold"/>
</dbReference>
<dbReference type="Pfam" id="PF18962">
    <property type="entry name" value="Por_Secre_tail"/>
    <property type="match status" value="1"/>
</dbReference>
<keyword evidence="8" id="KW-0720">Serine protease</keyword>
<keyword evidence="12" id="KW-0732">Signal</keyword>
<keyword evidence="2" id="KW-0217">Developmental protein</keyword>
<comment type="caution">
    <text evidence="14">The sequence shown here is derived from an EMBL/GenBank/DDBJ whole genome shotgun (WGS) entry which is preliminary data.</text>
</comment>
<comment type="subcellular location">
    <subcellularLocation>
        <location evidence="1">Secreted</location>
        <location evidence="1">Extracellular space</location>
        <location evidence="1">Extracellular matrix</location>
    </subcellularLocation>
</comment>
<evidence type="ECO:0000256" key="1">
    <source>
        <dbReference type="ARBA" id="ARBA00004498"/>
    </source>
</evidence>
<keyword evidence="7" id="KW-0378">Hydrolase</keyword>
<dbReference type="PANTHER" id="PTHR11841">
    <property type="entry name" value="REELIN"/>
    <property type="match status" value="1"/>
</dbReference>
<protein>
    <submittedName>
        <fullName evidence="14">T9SS type A sorting domain-containing protein</fullName>
    </submittedName>
</protein>
<evidence type="ECO:0000256" key="7">
    <source>
        <dbReference type="ARBA" id="ARBA00022801"/>
    </source>
</evidence>
<evidence type="ECO:0000256" key="8">
    <source>
        <dbReference type="ARBA" id="ARBA00022825"/>
    </source>
</evidence>
<name>A0ABW7ND65_9BACT</name>
<evidence type="ECO:0000259" key="13">
    <source>
        <dbReference type="Pfam" id="PF18962"/>
    </source>
</evidence>
<gene>
    <name evidence="14" type="ORF">ACHKAR_18950</name>
</gene>
<feature type="chain" id="PRO_5047149337" evidence="12">
    <location>
        <begin position="29"/>
        <end position="2616"/>
    </location>
</feature>
<dbReference type="Gene3D" id="2.60.40.10">
    <property type="entry name" value="Immunoglobulins"/>
    <property type="match status" value="2"/>
</dbReference>
<evidence type="ECO:0000256" key="3">
    <source>
        <dbReference type="ARBA" id="ARBA00022525"/>
    </source>
</evidence>
<dbReference type="EMBL" id="JBIPKE010000020">
    <property type="protein sequence ID" value="MFH6985538.1"/>
    <property type="molecule type" value="Genomic_DNA"/>
</dbReference>
<dbReference type="InterPro" id="IPR049419">
    <property type="entry name" value="Reelin_subrepeat-B"/>
</dbReference>
<evidence type="ECO:0000313" key="15">
    <source>
        <dbReference type="Proteomes" id="UP001610063"/>
    </source>
</evidence>
<feature type="domain" description="Secretion system C-terminal sorting" evidence="13">
    <location>
        <begin position="2540"/>
        <end position="2607"/>
    </location>
</feature>
<dbReference type="InterPro" id="IPR026444">
    <property type="entry name" value="Secre_tail"/>
</dbReference>
<evidence type="ECO:0000256" key="4">
    <source>
        <dbReference type="ARBA" id="ARBA00022530"/>
    </source>
</evidence>